<keyword evidence="7" id="KW-0046">Antibiotic resistance</keyword>
<feature type="transmembrane region" description="Helical" evidence="9">
    <location>
        <begin position="142"/>
        <end position="165"/>
    </location>
</feature>
<evidence type="ECO:0000256" key="7">
    <source>
        <dbReference type="ARBA" id="ARBA00023251"/>
    </source>
</evidence>
<dbReference type="PANTHER" id="PTHR42718">
    <property type="entry name" value="MAJOR FACILITATOR SUPERFAMILY MULTIDRUG TRANSPORTER MFSC"/>
    <property type="match status" value="1"/>
</dbReference>
<evidence type="ECO:0000256" key="6">
    <source>
        <dbReference type="ARBA" id="ARBA00023136"/>
    </source>
</evidence>
<organism evidence="10 11">
    <name type="scientific">Streptomyces hokutonensis</name>
    <dbReference type="NCBI Taxonomy" id="1306990"/>
    <lineage>
        <taxon>Bacteria</taxon>
        <taxon>Bacillati</taxon>
        <taxon>Actinomycetota</taxon>
        <taxon>Actinomycetes</taxon>
        <taxon>Kitasatosporales</taxon>
        <taxon>Streptomycetaceae</taxon>
        <taxon>Streptomyces</taxon>
    </lineage>
</organism>
<evidence type="ECO:0000256" key="1">
    <source>
        <dbReference type="ARBA" id="ARBA00004651"/>
    </source>
</evidence>
<feature type="transmembrane region" description="Helical" evidence="9">
    <location>
        <begin position="12"/>
        <end position="33"/>
    </location>
</feature>
<evidence type="ECO:0000256" key="8">
    <source>
        <dbReference type="SAM" id="MobiDB-lite"/>
    </source>
</evidence>
<keyword evidence="3" id="KW-1003">Cell membrane</keyword>
<dbReference type="Proteomes" id="UP001601303">
    <property type="component" value="Unassembled WGS sequence"/>
</dbReference>
<dbReference type="InterPro" id="IPR036259">
    <property type="entry name" value="MFS_trans_sf"/>
</dbReference>
<feature type="transmembrane region" description="Helical" evidence="9">
    <location>
        <begin position="104"/>
        <end position="121"/>
    </location>
</feature>
<feature type="region of interest" description="Disordered" evidence="8">
    <location>
        <begin position="268"/>
        <end position="294"/>
    </location>
</feature>
<gene>
    <name evidence="10" type="ORF">ACFYNQ_08595</name>
</gene>
<feature type="transmembrane region" description="Helical" evidence="9">
    <location>
        <begin position="205"/>
        <end position="222"/>
    </location>
</feature>
<keyword evidence="11" id="KW-1185">Reference proteome</keyword>
<evidence type="ECO:0000256" key="3">
    <source>
        <dbReference type="ARBA" id="ARBA00022475"/>
    </source>
</evidence>
<feature type="transmembrane region" description="Helical" evidence="9">
    <location>
        <begin position="234"/>
        <end position="259"/>
    </location>
</feature>
<protein>
    <submittedName>
        <fullName evidence="10">Uncharacterized protein</fullName>
    </submittedName>
</protein>
<comment type="caution">
    <text evidence="10">The sequence shown here is derived from an EMBL/GenBank/DDBJ whole genome shotgun (WGS) entry which is preliminary data.</text>
</comment>
<dbReference type="EMBL" id="JBIAHM010000002">
    <property type="protein sequence ID" value="MFE9598629.1"/>
    <property type="molecule type" value="Genomic_DNA"/>
</dbReference>
<reference evidence="10 11" key="1">
    <citation type="submission" date="2024-10" db="EMBL/GenBank/DDBJ databases">
        <title>The Natural Products Discovery Center: Release of the First 8490 Sequenced Strains for Exploring Actinobacteria Biosynthetic Diversity.</title>
        <authorList>
            <person name="Kalkreuter E."/>
            <person name="Kautsar S.A."/>
            <person name="Yang D."/>
            <person name="Bader C.D."/>
            <person name="Teijaro C.N."/>
            <person name="Fluegel L."/>
            <person name="Davis C.M."/>
            <person name="Simpson J.R."/>
            <person name="Lauterbach L."/>
            <person name="Steele A.D."/>
            <person name="Gui C."/>
            <person name="Meng S."/>
            <person name="Li G."/>
            <person name="Viehrig K."/>
            <person name="Ye F."/>
            <person name="Su P."/>
            <person name="Kiefer A.F."/>
            <person name="Nichols A."/>
            <person name="Cepeda A.J."/>
            <person name="Yan W."/>
            <person name="Fan B."/>
            <person name="Jiang Y."/>
            <person name="Adhikari A."/>
            <person name="Zheng C.-J."/>
            <person name="Schuster L."/>
            <person name="Cowan T.M."/>
            <person name="Smanski M.J."/>
            <person name="Chevrette M.G."/>
            <person name="De Carvalho L.P.S."/>
            <person name="Shen B."/>
        </authorList>
    </citation>
    <scope>NUCLEOTIDE SEQUENCE [LARGE SCALE GENOMIC DNA]</scope>
    <source>
        <strain evidence="10 11">NPDC006488</strain>
    </source>
</reference>
<sequence length="294" mass="30846">MFGQGVGRNKALGMWGGLGAAGATVGLITGGLLTGHAGWDCIFFLNVPIGSHPWHSRRGWSPGGAYQARRRYDPLGALTATGGRMLLVHAMSTAPQDGWSSPKTIGTLATAGVLLVAFVVVERRAEAPLLPLRMLRNRAVASANLAGLLLGGSFFAFIFIGTFSMQQALGHPALRTGLTWLATPLSSVALAGLAQVLVTRIGAGPVMAAGMATIVGGTRWATQVPVRGTFWADLAAGLILACAGTAFAFISISVARLIGVGEATLASPRTWTTRPRSRRRGDIERGDQPRRQRR</sequence>
<evidence type="ECO:0000256" key="4">
    <source>
        <dbReference type="ARBA" id="ARBA00022692"/>
    </source>
</evidence>
<proteinExistence type="predicted"/>
<dbReference type="SUPFAM" id="SSF103473">
    <property type="entry name" value="MFS general substrate transporter"/>
    <property type="match status" value="1"/>
</dbReference>
<name>A0ABW6LXK8_9ACTN</name>
<comment type="subcellular location">
    <subcellularLocation>
        <location evidence="1">Cell membrane</location>
        <topology evidence="1">Multi-pass membrane protein</topology>
    </subcellularLocation>
</comment>
<accession>A0ABW6LXK8</accession>
<dbReference type="PANTHER" id="PTHR42718:SF46">
    <property type="entry name" value="BLR6921 PROTEIN"/>
    <property type="match status" value="1"/>
</dbReference>
<keyword evidence="2" id="KW-0813">Transport</keyword>
<keyword evidence="6 9" id="KW-0472">Membrane</keyword>
<keyword evidence="4 9" id="KW-0812">Transmembrane</keyword>
<dbReference type="RefSeq" id="WP_388104112.1">
    <property type="nucleotide sequence ID" value="NZ_JBIAHM010000002.1"/>
</dbReference>
<evidence type="ECO:0000256" key="2">
    <source>
        <dbReference type="ARBA" id="ARBA00022448"/>
    </source>
</evidence>
<feature type="transmembrane region" description="Helical" evidence="9">
    <location>
        <begin position="177"/>
        <end position="198"/>
    </location>
</feature>
<evidence type="ECO:0000256" key="5">
    <source>
        <dbReference type="ARBA" id="ARBA00022989"/>
    </source>
</evidence>
<keyword evidence="5 9" id="KW-1133">Transmembrane helix</keyword>
<evidence type="ECO:0000256" key="9">
    <source>
        <dbReference type="SAM" id="Phobius"/>
    </source>
</evidence>
<evidence type="ECO:0000313" key="10">
    <source>
        <dbReference type="EMBL" id="MFE9598629.1"/>
    </source>
</evidence>
<evidence type="ECO:0000313" key="11">
    <source>
        <dbReference type="Proteomes" id="UP001601303"/>
    </source>
</evidence>
<feature type="compositionally biased region" description="Basic and acidic residues" evidence="8">
    <location>
        <begin position="280"/>
        <end position="294"/>
    </location>
</feature>